<dbReference type="EMBL" id="LAZR01000143">
    <property type="protein sequence ID" value="KKN86942.1"/>
    <property type="molecule type" value="Genomic_DNA"/>
</dbReference>
<dbReference type="SUPFAM" id="SSF51971">
    <property type="entry name" value="Nucleotide-binding domain"/>
    <property type="match status" value="1"/>
</dbReference>
<evidence type="ECO:0008006" key="2">
    <source>
        <dbReference type="Google" id="ProtNLM"/>
    </source>
</evidence>
<accession>A0A0F9UHV6</accession>
<gene>
    <name evidence="1" type="ORF">LCGC14_0265050</name>
</gene>
<evidence type="ECO:0000313" key="1">
    <source>
        <dbReference type="EMBL" id="KKN86942.1"/>
    </source>
</evidence>
<dbReference type="AlphaFoldDB" id="A0A0F9UHV6"/>
<dbReference type="Gene3D" id="3.50.50.60">
    <property type="entry name" value="FAD/NAD(P)-binding domain"/>
    <property type="match status" value="1"/>
</dbReference>
<proteinExistence type="predicted"/>
<reference evidence="1" key="1">
    <citation type="journal article" date="2015" name="Nature">
        <title>Complex archaea that bridge the gap between prokaryotes and eukaryotes.</title>
        <authorList>
            <person name="Spang A."/>
            <person name="Saw J.H."/>
            <person name="Jorgensen S.L."/>
            <person name="Zaremba-Niedzwiedzka K."/>
            <person name="Martijn J."/>
            <person name="Lind A.E."/>
            <person name="van Eijk R."/>
            <person name="Schleper C."/>
            <person name="Guy L."/>
            <person name="Ettema T.J."/>
        </authorList>
    </citation>
    <scope>NUCLEOTIDE SEQUENCE</scope>
</reference>
<comment type="caution">
    <text evidence="1">The sequence shown here is derived from an EMBL/GenBank/DDBJ whole genome shotgun (WGS) entry which is preliminary data.</text>
</comment>
<organism evidence="1">
    <name type="scientific">marine sediment metagenome</name>
    <dbReference type="NCBI Taxonomy" id="412755"/>
    <lineage>
        <taxon>unclassified sequences</taxon>
        <taxon>metagenomes</taxon>
        <taxon>ecological metagenomes</taxon>
    </lineage>
</organism>
<name>A0A0F9UHV6_9ZZZZ</name>
<sequence>MRIAILGAGPSGMMAAHAASECGNYVDIFDADPNKSKRNAGVFFLHASCNLPLTPTSIQQRLLGAEGMLSRNVALAYGQKVYGIPSVKNSVLGPRQVPEIQGYNAGTAINMLWDLYGKQVQTKAIEDLHDIGELLREYDRVISTIPLHHLYSGLDYESATLWIRGGKAPDGEAWILYNINEHCDWYRCSAIWGTFTMEYRAGYIPVRRPEYNYFEVTKVVGRRNIPAHSERLLFTGRYGAWDKTILTHMVYDRVLEWLL</sequence>
<protein>
    <recommendedName>
        <fullName evidence="2">Amine oxidase domain-containing protein</fullName>
    </recommendedName>
</protein>
<dbReference type="InterPro" id="IPR036188">
    <property type="entry name" value="FAD/NAD-bd_sf"/>
</dbReference>